<gene>
    <name evidence="2" type="ORF">CK5_10560</name>
</gene>
<dbReference type="GO" id="GO:0016780">
    <property type="term" value="F:phosphotransferase activity, for other substituted phosphate groups"/>
    <property type="evidence" value="ECO:0007669"/>
    <property type="project" value="InterPro"/>
</dbReference>
<evidence type="ECO:0000256" key="1">
    <source>
        <dbReference type="SAM" id="Phobius"/>
    </source>
</evidence>
<dbReference type="KEGG" id="rob:CK5_10560"/>
<keyword evidence="3" id="KW-1185">Reference proteome</keyword>
<evidence type="ECO:0000313" key="2">
    <source>
        <dbReference type="EMBL" id="CBL22542.1"/>
    </source>
</evidence>
<dbReference type="Gene3D" id="1.20.120.1760">
    <property type="match status" value="1"/>
</dbReference>
<name>D4LY39_9FIRM</name>
<dbReference type="HOGENOM" id="CLU_2328201_0_0_9"/>
<dbReference type="Pfam" id="PF01066">
    <property type="entry name" value="CDP-OH_P_transf"/>
    <property type="match status" value="1"/>
</dbReference>
<reference evidence="2 3" key="2">
    <citation type="submission" date="2010-03" db="EMBL/GenBank/DDBJ databases">
        <authorList>
            <person name="Pajon A."/>
        </authorList>
    </citation>
    <scope>NUCLEOTIDE SEQUENCE [LARGE SCALE GENOMIC DNA]</scope>
    <source>
        <strain evidence="2 3">A2-162</strain>
    </source>
</reference>
<dbReference type="AlphaFoldDB" id="D4LY39"/>
<dbReference type="GO" id="GO:0008654">
    <property type="term" value="P:phospholipid biosynthetic process"/>
    <property type="evidence" value="ECO:0007669"/>
    <property type="project" value="InterPro"/>
</dbReference>
<feature type="transmembrane region" description="Helical" evidence="1">
    <location>
        <begin position="20"/>
        <end position="38"/>
    </location>
</feature>
<keyword evidence="1" id="KW-1133">Transmembrane helix</keyword>
<dbReference type="InterPro" id="IPR043130">
    <property type="entry name" value="CDP-OH_PTrfase_TM_dom"/>
</dbReference>
<organism evidence="2 3">
    <name type="scientific">Blautia obeum A2-162</name>
    <dbReference type="NCBI Taxonomy" id="657314"/>
    <lineage>
        <taxon>Bacteria</taxon>
        <taxon>Bacillati</taxon>
        <taxon>Bacillota</taxon>
        <taxon>Clostridia</taxon>
        <taxon>Lachnospirales</taxon>
        <taxon>Lachnospiraceae</taxon>
        <taxon>Blautia</taxon>
    </lineage>
</organism>
<dbReference type="GO" id="GO:0016020">
    <property type="term" value="C:membrane"/>
    <property type="evidence" value="ECO:0007669"/>
    <property type="project" value="InterPro"/>
</dbReference>
<keyword evidence="1" id="KW-0812">Transmembrane</keyword>
<dbReference type="Proteomes" id="UP000008955">
    <property type="component" value="Chromosome"/>
</dbReference>
<reference evidence="2 3" key="1">
    <citation type="submission" date="2010-03" db="EMBL/GenBank/DDBJ databases">
        <title>The genome sequence of Ruminococcus obeum A2-162.</title>
        <authorList>
            <consortium name="metaHIT consortium -- http://www.metahit.eu/"/>
            <person name="Pajon A."/>
            <person name="Turner K."/>
            <person name="Parkhill J."/>
            <person name="Duncan S."/>
            <person name="Flint H."/>
        </authorList>
    </citation>
    <scope>NUCLEOTIDE SEQUENCE [LARGE SCALE GENOMIC DNA]</scope>
    <source>
        <strain evidence="2 3">A2-162</strain>
    </source>
</reference>
<accession>D4LY39</accession>
<dbReference type="EMBL" id="FP929054">
    <property type="protein sequence ID" value="CBL22542.1"/>
    <property type="molecule type" value="Genomic_DNA"/>
</dbReference>
<sequence length="98" mass="11298">MQSEGSQKENLNRIITVPNLLSFFRFCLIPVIIWSYCVKENPLLAGEILLLSGLTDLADGYIARRFHMISNLGKVNWFVCYNDGCISCFVHYQEYQNT</sequence>
<dbReference type="InterPro" id="IPR000462">
    <property type="entry name" value="CDP-OH_P_trans"/>
</dbReference>
<keyword evidence="1" id="KW-0472">Membrane</keyword>
<evidence type="ECO:0000313" key="3">
    <source>
        <dbReference type="Proteomes" id="UP000008955"/>
    </source>
</evidence>
<proteinExistence type="predicted"/>
<protein>
    <submittedName>
        <fullName evidence="2">Phosphatidylglycerophosphate synthase</fullName>
    </submittedName>
</protein>